<gene>
    <name evidence="2" type="ORF">ACFOUY_00870</name>
</gene>
<dbReference type="EMBL" id="JBHSBY010000007">
    <property type="protein sequence ID" value="MFC4195243.1"/>
    <property type="molecule type" value="Genomic_DNA"/>
</dbReference>
<dbReference type="Proteomes" id="UP001595792">
    <property type="component" value="Unassembled WGS sequence"/>
</dbReference>
<dbReference type="RefSeq" id="WP_378958548.1">
    <property type="nucleotide sequence ID" value="NZ_JBHRXC010000016.1"/>
</dbReference>
<feature type="chain" id="PRO_5047539306" evidence="1">
    <location>
        <begin position="23"/>
        <end position="71"/>
    </location>
</feature>
<keyword evidence="1" id="KW-0732">Signal</keyword>
<evidence type="ECO:0000256" key="1">
    <source>
        <dbReference type="SAM" id="SignalP"/>
    </source>
</evidence>
<feature type="signal peptide" evidence="1">
    <location>
        <begin position="1"/>
        <end position="22"/>
    </location>
</feature>
<comment type="caution">
    <text evidence="2">The sequence shown here is derived from an EMBL/GenBank/DDBJ whole genome shotgun (WGS) entry which is preliminary data.</text>
</comment>
<sequence length="71" mass="7974">MNFKISSLIVLVLALISLSLKAQDVEENIRMTKPFKADGISNEWDEPLNQYNDATKLAFALANDDKTFISL</sequence>
<evidence type="ECO:0000313" key="3">
    <source>
        <dbReference type="Proteomes" id="UP001595792"/>
    </source>
</evidence>
<accession>A0ABV8NHJ1</accession>
<proteinExistence type="predicted"/>
<organism evidence="2 3">
    <name type="scientific">Pedobacter jamesrossensis</name>
    <dbReference type="NCBI Taxonomy" id="1908238"/>
    <lineage>
        <taxon>Bacteria</taxon>
        <taxon>Pseudomonadati</taxon>
        <taxon>Bacteroidota</taxon>
        <taxon>Sphingobacteriia</taxon>
        <taxon>Sphingobacteriales</taxon>
        <taxon>Sphingobacteriaceae</taxon>
        <taxon>Pedobacter</taxon>
    </lineage>
</organism>
<name>A0ABV8NHJ1_9SPHI</name>
<keyword evidence="3" id="KW-1185">Reference proteome</keyword>
<evidence type="ECO:0000313" key="2">
    <source>
        <dbReference type="EMBL" id="MFC4195243.1"/>
    </source>
</evidence>
<protein>
    <submittedName>
        <fullName evidence="2">Uncharacterized protein</fullName>
    </submittedName>
</protein>
<reference evidence="3" key="1">
    <citation type="journal article" date="2019" name="Int. J. Syst. Evol. Microbiol.">
        <title>The Global Catalogue of Microorganisms (GCM) 10K type strain sequencing project: providing services to taxonomists for standard genome sequencing and annotation.</title>
        <authorList>
            <consortium name="The Broad Institute Genomics Platform"/>
            <consortium name="The Broad Institute Genome Sequencing Center for Infectious Disease"/>
            <person name="Wu L."/>
            <person name="Ma J."/>
        </authorList>
    </citation>
    <scope>NUCLEOTIDE SEQUENCE [LARGE SCALE GENOMIC DNA]</scope>
    <source>
        <strain evidence="3">CCM 8689</strain>
    </source>
</reference>